<evidence type="ECO:0000259" key="5">
    <source>
        <dbReference type="PROSITE" id="PS50931"/>
    </source>
</evidence>
<dbReference type="Proteomes" id="UP000649179">
    <property type="component" value="Unassembled WGS sequence"/>
</dbReference>
<dbReference type="InterPro" id="IPR036388">
    <property type="entry name" value="WH-like_DNA-bd_sf"/>
</dbReference>
<feature type="domain" description="HTH lysR-type" evidence="5">
    <location>
        <begin position="2"/>
        <end position="59"/>
    </location>
</feature>
<dbReference type="PANTHER" id="PTHR30346:SF0">
    <property type="entry name" value="HCA OPERON TRANSCRIPTIONAL ACTIVATOR HCAR"/>
    <property type="match status" value="1"/>
</dbReference>
<keyword evidence="7" id="KW-1185">Reference proteome</keyword>
<dbReference type="GO" id="GO:0003677">
    <property type="term" value="F:DNA binding"/>
    <property type="evidence" value="ECO:0007669"/>
    <property type="project" value="UniProtKB-KW"/>
</dbReference>
<dbReference type="PRINTS" id="PR00039">
    <property type="entry name" value="HTHLYSR"/>
</dbReference>
<comment type="caution">
    <text evidence="6">The sequence shown here is derived from an EMBL/GenBank/DDBJ whole genome shotgun (WGS) entry which is preliminary data.</text>
</comment>
<dbReference type="SUPFAM" id="SSF46785">
    <property type="entry name" value="Winged helix' DNA-binding domain"/>
    <property type="match status" value="1"/>
</dbReference>
<dbReference type="Gene3D" id="3.40.190.10">
    <property type="entry name" value="Periplasmic binding protein-like II"/>
    <property type="match status" value="2"/>
</dbReference>
<organism evidence="6 7">
    <name type="scientific">Marmoricola endophyticus</name>
    <dbReference type="NCBI Taxonomy" id="2040280"/>
    <lineage>
        <taxon>Bacteria</taxon>
        <taxon>Bacillati</taxon>
        <taxon>Actinomycetota</taxon>
        <taxon>Actinomycetes</taxon>
        <taxon>Propionibacteriales</taxon>
        <taxon>Nocardioidaceae</taxon>
        <taxon>Marmoricola</taxon>
    </lineage>
</organism>
<keyword evidence="3" id="KW-0238">DNA-binding</keyword>
<evidence type="ECO:0000256" key="1">
    <source>
        <dbReference type="ARBA" id="ARBA00009437"/>
    </source>
</evidence>
<dbReference type="RefSeq" id="WP_188780587.1">
    <property type="nucleotide sequence ID" value="NZ_BMKQ01000001.1"/>
</dbReference>
<keyword evidence="2" id="KW-0805">Transcription regulation</keyword>
<gene>
    <name evidence="6" type="ORF">GCM10011519_30990</name>
</gene>
<dbReference type="InterPro" id="IPR005119">
    <property type="entry name" value="LysR_subst-bd"/>
</dbReference>
<comment type="similarity">
    <text evidence="1">Belongs to the LysR transcriptional regulatory family.</text>
</comment>
<dbReference type="Pfam" id="PF03466">
    <property type="entry name" value="LysR_substrate"/>
    <property type="match status" value="1"/>
</dbReference>
<dbReference type="FunFam" id="1.10.10.10:FF:000001">
    <property type="entry name" value="LysR family transcriptional regulator"/>
    <property type="match status" value="1"/>
</dbReference>
<evidence type="ECO:0000313" key="6">
    <source>
        <dbReference type="EMBL" id="GGF54858.1"/>
    </source>
</evidence>
<keyword evidence="4" id="KW-0804">Transcription</keyword>
<reference evidence="6" key="1">
    <citation type="journal article" date="2014" name="Int. J. Syst. Evol. Microbiol.">
        <title>Complete genome sequence of Corynebacterium casei LMG S-19264T (=DSM 44701T), isolated from a smear-ripened cheese.</title>
        <authorList>
            <consortium name="US DOE Joint Genome Institute (JGI-PGF)"/>
            <person name="Walter F."/>
            <person name="Albersmeier A."/>
            <person name="Kalinowski J."/>
            <person name="Ruckert C."/>
        </authorList>
    </citation>
    <scope>NUCLEOTIDE SEQUENCE</scope>
    <source>
        <strain evidence="6">CGMCC 1.16067</strain>
    </source>
</reference>
<dbReference type="PROSITE" id="PS50931">
    <property type="entry name" value="HTH_LYSR"/>
    <property type="match status" value="1"/>
</dbReference>
<dbReference type="InterPro" id="IPR036390">
    <property type="entry name" value="WH_DNA-bd_sf"/>
</dbReference>
<dbReference type="PANTHER" id="PTHR30346">
    <property type="entry name" value="TRANSCRIPTIONAL DUAL REGULATOR HCAR-RELATED"/>
    <property type="match status" value="1"/>
</dbReference>
<evidence type="ECO:0000256" key="3">
    <source>
        <dbReference type="ARBA" id="ARBA00023125"/>
    </source>
</evidence>
<dbReference type="Gene3D" id="1.10.10.10">
    <property type="entry name" value="Winged helix-like DNA-binding domain superfamily/Winged helix DNA-binding domain"/>
    <property type="match status" value="1"/>
</dbReference>
<name>A0A917F970_9ACTN</name>
<dbReference type="GO" id="GO:0003700">
    <property type="term" value="F:DNA-binding transcription factor activity"/>
    <property type="evidence" value="ECO:0007669"/>
    <property type="project" value="InterPro"/>
</dbReference>
<dbReference type="AlphaFoldDB" id="A0A917F970"/>
<proteinExistence type="inferred from homology"/>
<evidence type="ECO:0000256" key="2">
    <source>
        <dbReference type="ARBA" id="ARBA00023015"/>
    </source>
</evidence>
<dbReference type="Pfam" id="PF00126">
    <property type="entry name" value="HTH_1"/>
    <property type="match status" value="1"/>
</dbReference>
<reference evidence="6" key="2">
    <citation type="submission" date="2020-09" db="EMBL/GenBank/DDBJ databases">
        <authorList>
            <person name="Sun Q."/>
            <person name="Zhou Y."/>
        </authorList>
    </citation>
    <scope>NUCLEOTIDE SEQUENCE</scope>
    <source>
        <strain evidence="6">CGMCC 1.16067</strain>
    </source>
</reference>
<accession>A0A917F970</accession>
<protein>
    <submittedName>
        <fullName evidence="6">LysR family transcriptional regulator</fullName>
    </submittedName>
</protein>
<dbReference type="SUPFAM" id="SSF53850">
    <property type="entry name" value="Periplasmic binding protein-like II"/>
    <property type="match status" value="1"/>
</dbReference>
<evidence type="ECO:0000313" key="7">
    <source>
        <dbReference type="Proteomes" id="UP000649179"/>
    </source>
</evidence>
<dbReference type="EMBL" id="BMKQ01000001">
    <property type="protein sequence ID" value="GGF54858.1"/>
    <property type="molecule type" value="Genomic_DNA"/>
</dbReference>
<dbReference type="InterPro" id="IPR000847">
    <property type="entry name" value="LysR_HTH_N"/>
</dbReference>
<dbReference type="GO" id="GO:0032993">
    <property type="term" value="C:protein-DNA complex"/>
    <property type="evidence" value="ECO:0007669"/>
    <property type="project" value="TreeGrafter"/>
</dbReference>
<evidence type="ECO:0000256" key="4">
    <source>
        <dbReference type="ARBA" id="ARBA00023163"/>
    </source>
</evidence>
<sequence>MFSLEQLRGFVAVAEELHFGRAAERLAMTQPPLSRQVMKLERAVGVRLLERDNRGVELTAAGAAFLEEARRLLRLAETAPDRARQIAAGATGTLRMGFTAASAYAVLPPVLRHLRRELPDVELDLEERVSREQVAALLGGEMDLGMGRPPFDPALASRLLAREALCVAVDEEHELAGLDRPVEAEDVRGLPVVMHDPVAARYFHELVVRSVDVDPRAVVHTVSQVLTMTLLVSAGMGLAFVPASVGRLGIEGVRLLPLRTSTPEPVELHLLWDRHSRNPALPRVLHALEDWHPLVDD</sequence>